<proteinExistence type="predicted"/>
<keyword evidence="1" id="KW-0472">Membrane</keyword>
<dbReference type="AlphaFoldDB" id="I4LXY7"/>
<comment type="caution">
    <text evidence="2">The sequence shown here is derived from an EMBL/GenBank/DDBJ whole genome shotgun (WGS) entry which is preliminary data.</text>
</comment>
<organism evidence="2 3">
    <name type="scientific">Gardnerella vaginalis 1500E</name>
    <dbReference type="NCBI Taxonomy" id="698957"/>
    <lineage>
        <taxon>Bacteria</taxon>
        <taxon>Bacillati</taxon>
        <taxon>Actinomycetota</taxon>
        <taxon>Actinomycetes</taxon>
        <taxon>Bifidobacteriales</taxon>
        <taxon>Bifidobacteriaceae</taxon>
        <taxon>Gardnerella</taxon>
    </lineage>
</organism>
<reference evidence="2 3" key="1">
    <citation type="journal article" date="2012" name="J. Bacteriol.">
        <title>Comparative Genomic Analyses of 17 Clinical Isolates of Gardnerella vaginalis Provide Evidence of Multiple Genetically Isolated Clades Consistent with Subspeciation into Genovars.</title>
        <authorList>
            <person name="Ahmed A."/>
            <person name="Earl J."/>
            <person name="Retchless A."/>
            <person name="Hillier S."/>
            <person name="Rabe L."/>
            <person name="Cherpes T."/>
            <person name="Powell E."/>
            <person name="Janto B."/>
            <person name="Eutsey R."/>
            <person name="Hiller N.L."/>
            <person name="Boissy R."/>
            <person name="Dahlgreen M."/>
            <person name="Hall B."/>
            <person name="Costerton J."/>
            <person name="Post J.C."/>
            <person name="Hu F."/>
            <person name="Ehrlich G."/>
        </authorList>
    </citation>
    <scope>NUCLEOTIDE SEQUENCE [LARGE SCALE GENOMIC DNA]</scope>
    <source>
        <strain evidence="2 3">1500E</strain>
    </source>
</reference>
<accession>I4LXY7</accession>
<gene>
    <name evidence="2" type="ORF">CGSMWGv1500E_05721</name>
</gene>
<name>I4LXY7_GARVA</name>
<sequence length="158" mass="17363">MVVSIELSELSELVELVELAGLAVVVEVVFVVVVAVAAGYIGVAGLLEVAAPALHFQQVLHKNCRTYRQRQSYFRNLCKTSQPSLIRAAISFTEKSAFYTTTTYAIFAHERNPRERQLHECPTKPQKTSCNFSGVCVYRISSMATADATAVLFCADPS</sequence>
<evidence type="ECO:0000313" key="3">
    <source>
        <dbReference type="Proteomes" id="UP000032875"/>
    </source>
</evidence>
<evidence type="ECO:0000256" key="1">
    <source>
        <dbReference type="SAM" id="Phobius"/>
    </source>
</evidence>
<feature type="transmembrane region" description="Helical" evidence="1">
    <location>
        <begin position="20"/>
        <end position="47"/>
    </location>
</feature>
<protein>
    <submittedName>
        <fullName evidence="2">Uncharacterized protein</fullName>
    </submittedName>
</protein>
<keyword evidence="1" id="KW-1133">Transmembrane helix</keyword>
<evidence type="ECO:0000313" key="2">
    <source>
        <dbReference type="EMBL" id="EIK81827.1"/>
    </source>
</evidence>
<dbReference type="EMBL" id="ADES01000026">
    <property type="protein sequence ID" value="EIK81827.1"/>
    <property type="molecule type" value="Genomic_DNA"/>
</dbReference>
<dbReference type="Proteomes" id="UP000032875">
    <property type="component" value="Unassembled WGS sequence"/>
</dbReference>
<keyword evidence="1" id="KW-0812">Transmembrane</keyword>